<feature type="domain" description="Rhodanese" evidence="2">
    <location>
        <begin position="22"/>
        <end position="73"/>
    </location>
</feature>
<dbReference type="EMBL" id="RCHU01000238">
    <property type="protein sequence ID" value="TKS10308.1"/>
    <property type="molecule type" value="Genomic_DNA"/>
</dbReference>
<evidence type="ECO:0000256" key="1">
    <source>
        <dbReference type="SAM" id="MobiDB-lite"/>
    </source>
</evidence>
<dbReference type="AlphaFoldDB" id="A0A4U5QI50"/>
<dbReference type="Gene3D" id="3.40.250.10">
    <property type="entry name" value="Rhodanese-like domain"/>
    <property type="match status" value="1"/>
</dbReference>
<dbReference type="InterPro" id="IPR036873">
    <property type="entry name" value="Rhodanese-like_dom_sf"/>
</dbReference>
<sequence length="549" mass="59946">MLNLLPEDQRIHSRELKERTVKGEAHVLVDVQPAHHFKIVSLPNAMNIPLSSLESRLAEISSALKEEEKREHGTLCFTSSQLFAALYAFTTSRTPERYHRPLLLNSQYPIYGCLIYSFLRPPPPPRQQRIIIAALHPHLIDQLQSSRKSFSLKNLCESAVSHSTMSYKVSFSSRSNGGYTESGLVPRPRGSTSTSHPVRRSGVNAHNPSISKSSVIKEAMNNPNPSLHCSSNGPQVQPVTNKGITRANSYLKVSSFDPFLWSNIPSLQSMEGNFTGADTSLEVYFKSTSKVKGSSHGESGAEMRCDAPLQNSLLYAGVQSIKTYSVPTLDNSHRESGLTGAKLSCDTPLRNSLLYDGVQSFKTYPMPISGSSHRESDLTGAKMSCDTPLRNCLLYAGVQSIKTYSVPTGGSSHKESGLTGAEMSCDTPSRNSLLYADIQSSKTYPVSTLGHSYRESDLTGAKMSCDTSLRNSLLYAGVQSIKTYPMSILGISHRESDLTGAKMSCDTPLRNSLLYTGVQSIKTYPMPTLGNSHRESGLIGAKMSCDTPL</sequence>
<organism evidence="3">
    <name type="scientific">Populus alba</name>
    <name type="common">White poplar</name>
    <dbReference type="NCBI Taxonomy" id="43335"/>
    <lineage>
        <taxon>Eukaryota</taxon>
        <taxon>Viridiplantae</taxon>
        <taxon>Streptophyta</taxon>
        <taxon>Embryophyta</taxon>
        <taxon>Tracheophyta</taxon>
        <taxon>Spermatophyta</taxon>
        <taxon>Magnoliopsida</taxon>
        <taxon>eudicotyledons</taxon>
        <taxon>Gunneridae</taxon>
        <taxon>Pentapetalae</taxon>
        <taxon>rosids</taxon>
        <taxon>fabids</taxon>
        <taxon>Malpighiales</taxon>
        <taxon>Salicaceae</taxon>
        <taxon>Saliceae</taxon>
        <taxon>Populus</taxon>
    </lineage>
</organism>
<dbReference type="STRING" id="43335.A0A4U5QI50"/>
<gene>
    <name evidence="3" type="ORF">D5086_0000083660</name>
</gene>
<evidence type="ECO:0000259" key="2">
    <source>
        <dbReference type="PROSITE" id="PS50206"/>
    </source>
</evidence>
<feature type="region of interest" description="Disordered" evidence="1">
    <location>
        <begin position="177"/>
        <end position="209"/>
    </location>
</feature>
<proteinExistence type="predicted"/>
<name>A0A4U5QI50_POPAL</name>
<dbReference type="InterPro" id="IPR001763">
    <property type="entry name" value="Rhodanese-like_dom"/>
</dbReference>
<comment type="caution">
    <text evidence="3">The sequence shown here is derived from an EMBL/GenBank/DDBJ whole genome shotgun (WGS) entry which is preliminary data.</text>
</comment>
<accession>A0A4U5QI50</accession>
<dbReference type="PROSITE" id="PS50206">
    <property type="entry name" value="RHODANESE_3"/>
    <property type="match status" value="1"/>
</dbReference>
<evidence type="ECO:0000313" key="3">
    <source>
        <dbReference type="EMBL" id="TKS10308.1"/>
    </source>
</evidence>
<reference evidence="3" key="1">
    <citation type="submission" date="2018-10" db="EMBL/GenBank/DDBJ databases">
        <title>Population genomic analysis revealed the cold adaptation of white poplar.</title>
        <authorList>
            <person name="Liu Y.-J."/>
        </authorList>
    </citation>
    <scope>NUCLEOTIDE SEQUENCE [LARGE SCALE GENOMIC DNA]</scope>
    <source>
        <strain evidence="3">PAL-ZL1</strain>
    </source>
</reference>
<dbReference type="SUPFAM" id="SSF52821">
    <property type="entry name" value="Rhodanese/Cell cycle control phosphatase"/>
    <property type="match status" value="1"/>
</dbReference>
<protein>
    <recommendedName>
        <fullName evidence="2">Rhodanese domain-containing protein</fullName>
    </recommendedName>
</protein>